<feature type="domain" description="C2H2-type" evidence="8">
    <location>
        <begin position="172"/>
        <end position="200"/>
    </location>
</feature>
<keyword evidence="3" id="KW-0677">Repeat</keyword>
<dbReference type="GO" id="GO:0000978">
    <property type="term" value="F:RNA polymerase II cis-regulatory region sequence-specific DNA binding"/>
    <property type="evidence" value="ECO:0007669"/>
    <property type="project" value="TreeGrafter"/>
</dbReference>
<evidence type="ECO:0000256" key="4">
    <source>
        <dbReference type="ARBA" id="ARBA00022771"/>
    </source>
</evidence>
<keyword evidence="5" id="KW-0862">Zinc</keyword>
<evidence type="ECO:0000256" key="6">
    <source>
        <dbReference type="ARBA" id="ARBA00023242"/>
    </source>
</evidence>
<sequence>MAGTGQRRPIKFSRNFQEYDQSAPSQFTWFCYMCNKGFKSSSGYSIHKKIYHTVRPDFPKCPVCGKQFASASRLMRHQLSHSSSKAFTCKRCQKSYKYASSLKSHAYQPEQDTSTEQEVTESVAVPMSCVICGFRAPNQDGDAFGEHVRKHGYATYCDVCGFSMGLQEQGTFSCPECNGSFSSMEALLEHRRTVHKSSYHVMCEECGKVFRSTSGYRNHQKIRHSSDSNVPFCKICGKKFSSSSRLFEHRKKHSDQTYYACQKCGKSFKHARSVKRHDIVCKQ</sequence>
<evidence type="ECO:0000256" key="1">
    <source>
        <dbReference type="ARBA" id="ARBA00004123"/>
    </source>
</evidence>
<dbReference type="Pfam" id="PF12874">
    <property type="entry name" value="zf-met"/>
    <property type="match status" value="1"/>
</dbReference>
<dbReference type="SMART" id="SM00355">
    <property type="entry name" value="ZnF_C2H2"/>
    <property type="match status" value="8"/>
</dbReference>
<dbReference type="PANTHER" id="PTHR24376:SF235">
    <property type="entry name" value="C2H2-TYPE DOMAIN-CONTAINING PROTEIN"/>
    <property type="match status" value="1"/>
</dbReference>
<organism evidence="9 10">
    <name type="scientific">Magallana gigas</name>
    <name type="common">Pacific oyster</name>
    <name type="synonym">Crassostrea gigas</name>
    <dbReference type="NCBI Taxonomy" id="29159"/>
    <lineage>
        <taxon>Eukaryota</taxon>
        <taxon>Metazoa</taxon>
        <taxon>Spiralia</taxon>
        <taxon>Lophotrochozoa</taxon>
        <taxon>Mollusca</taxon>
        <taxon>Bivalvia</taxon>
        <taxon>Autobranchia</taxon>
        <taxon>Pteriomorphia</taxon>
        <taxon>Ostreida</taxon>
        <taxon>Ostreoidea</taxon>
        <taxon>Ostreidae</taxon>
        <taxon>Magallana</taxon>
    </lineage>
</organism>
<dbReference type="PROSITE" id="PS00028">
    <property type="entry name" value="ZINC_FINGER_C2H2_1"/>
    <property type="match status" value="5"/>
</dbReference>
<feature type="domain" description="C2H2-type" evidence="8">
    <location>
        <begin position="201"/>
        <end position="229"/>
    </location>
</feature>
<keyword evidence="4 7" id="KW-0863">Zinc-finger</keyword>
<dbReference type="Pfam" id="PF13912">
    <property type="entry name" value="zf-C2H2_6"/>
    <property type="match status" value="1"/>
</dbReference>
<dbReference type="PROSITE" id="PS50157">
    <property type="entry name" value="ZINC_FINGER_C2H2_2"/>
    <property type="match status" value="6"/>
</dbReference>
<keyword evidence="6" id="KW-0539">Nucleus</keyword>
<dbReference type="InterPro" id="IPR013087">
    <property type="entry name" value="Znf_C2H2_type"/>
</dbReference>
<feature type="domain" description="C2H2-type" evidence="8">
    <location>
        <begin position="29"/>
        <end position="56"/>
    </location>
</feature>
<evidence type="ECO:0000313" key="9">
    <source>
        <dbReference type="EnsemblMetazoa" id="G4195.14:cds"/>
    </source>
</evidence>
<evidence type="ECO:0000256" key="2">
    <source>
        <dbReference type="ARBA" id="ARBA00022723"/>
    </source>
</evidence>
<comment type="subcellular location">
    <subcellularLocation>
        <location evidence="1">Nucleus</location>
    </subcellularLocation>
</comment>
<keyword evidence="2" id="KW-0479">Metal-binding</keyword>
<proteinExistence type="predicted"/>
<evidence type="ECO:0000256" key="5">
    <source>
        <dbReference type="ARBA" id="ARBA00022833"/>
    </source>
</evidence>
<accession>A0A8W8N7R3</accession>
<dbReference type="GO" id="GO:0001228">
    <property type="term" value="F:DNA-binding transcription activator activity, RNA polymerase II-specific"/>
    <property type="evidence" value="ECO:0007669"/>
    <property type="project" value="TreeGrafter"/>
</dbReference>
<dbReference type="EnsemblMetazoa" id="G4195.14">
    <property type="protein sequence ID" value="G4195.14:cds"/>
    <property type="gene ID" value="G4195"/>
</dbReference>
<protein>
    <recommendedName>
        <fullName evidence="8">C2H2-type domain-containing protein</fullName>
    </recommendedName>
</protein>
<reference evidence="9" key="1">
    <citation type="submission" date="2022-08" db="UniProtKB">
        <authorList>
            <consortium name="EnsemblMetazoa"/>
        </authorList>
    </citation>
    <scope>IDENTIFICATION</scope>
    <source>
        <strain evidence="9">05x7-T-G4-1.051#20</strain>
    </source>
</reference>
<dbReference type="SUPFAM" id="SSF57667">
    <property type="entry name" value="beta-beta-alpha zinc fingers"/>
    <property type="match status" value="3"/>
</dbReference>
<dbReference type="Pfam" id="PF00096">
    <property type="entry name" value="zf-C2H2"/>
    <property type="match status" value="5"/>
</dbReference>
<feature type="domain" description="C2H2-type" evidence="8">
    <location>
        <begin position="259"/>
        <end position="277"/>
    </location>
</feature>
<dbReference type="InterPro" id="IPR036236">
    <property type="entry name" value="Znf_C2H2_sf"/>
</dbReference>
<name>A0A8W8N7R3_MAGGI</name>
<dbReference type="GO" id="GO:0008270">
    <property type="term" value="F:zinc ion binding"/>
    <property type="evidence" value="ECO:0007669"/>
    <property type="project" value="UniProtKB-KW"/>
</dbReference>
<evidence type="ECO:0000256" key="3">
    <source>
        <dbReference type="ARBA" id="ARBA00022737"/>
    </source>
</evidence>
<feature type="domain" description="C2H2-type" evidence="8">
    <location>
        <begin position="231"/>
        <end position="258"/>
    </location>
</feature>
<dbReference type="GO" id="GO:0005634">
    <property type="term" value="C:nucleus"/>
    <property type="evidence" value="ECO:0007669"/>
    <property type="project" value="UniProtKB-SubCell"/>
</dbReference>
<dbReference type="PANTHER" id="PTHR24376">
    <property type="entry name" value="ZINC FINGER PROTEIN"/>
    <property type="match status" value="1"/>
</dbReference>
<feature type="domain" description="C2H2-type" evidence="8">
    <location>
        <begin position="59"/>
        <end position="86"/>
    </location>
</feature>
<dbReference type="AlphaFoldDB" id="A0A8W8N7R3"/>
<evidence type="ECO:0000256" key="7">
    <source>
        <dbReference type="PROSITE-ProRule" id="PRU00042"/>
    </source>
</evidence>
<evidence type="ECO:0000259" key="8">
    <source>
        <dbReference type="PROSITE" id="PS50157"/>
    </source>
</evidence>
<dbReference type="Proteomes" id="UP000005408">
    <property type="component" value="Unassembled WGS sequence"/>
</dbReference>
<evidence type="ECO:0000313" key="10">
    <source>
        <dbReference type="Proteomes" id="UP000005408"/>
    </source>
</evidence>
<keyword evidence="10" id="KW-1185">Reference proteome</keyword>
<dbReference type="Gene3D" id="3.30.160.60">
    <property type="entry name" value="Classic Zinc Finger"/>
    <property type="match status" value="3"/>
</dbReference>